<dbReference type="PATRIC" id="fig|1352936.5.peg.6758"/>
<organism evidence="1 2">
    <name type="scientific">Streptomyces roseochromogenus subsp. oscitans DS 12.976</name>
    <dbReference type="NCBI Taxonomy" id="1352936"/>
    <lineage>
        <taxon>Bacteria</taxon>
        <taxon>Bacillati</taxon>
        <taxon>Actinomycetota</taxon>
        <taxon>Actinomycetes</taxon>
        <taxon>Kitasatosporales</taxon>
        <taxon>Streptomycetaceae</taxon>
        <taxon>Streptomyces</taxon>
    </lineage>
</organism>
<evidence type="ECO:0000313" key="1">
    <source>
        <dbReference type="EMBL" id="EST23880.1"/>
    </source>
</evidence>
<name>V6JVE0_STRRC</name>
<accession>V6JVE0</accession>
<dbReference type="AlphaFoldDB" id="V6JVE0"/>
<dbReference type="EMBL" id="AWQX01000275">
    <property type="protein sequence ID" value="EST23880.1"/>
    <property type="molecule type" value="Genomic_DNA"/>
</dbReference>
<comment type="caution">
    <text evidence="1">The sequence shown here is derived from an EMBL/GenBank/DDBJ whole genome shotgun (WGS) entry which is preliminary data.</text>
</comment>
<proteinExistence type="predicted"/>
<dbReference type="STRING" id="1352936.M878_32435"/>
<evidence type="ECO:0000313" key="2">
    <source>
        <dbReference type="Proteomes" id="UP000017984"/>
    </source>
</evidence>
<dbReference type="HOGENOM" id="CLU_2048469_0_0_11"/>
<keyword evidence="2" id="KW-1185">Reference proteome</keyword>
<sequence length="120" mass="13100">MSPGPERPVRLEVHAREPFAEAHRFHGAGEYEALTATAPTPVSVACPLRKLCCPPIVCVSQSFPKGKESTFPSGKVYLNREVSAESAASVTFQEGDTVILSDEFIACDDYFILDNSDWAH</sequence>
<reference evidence="1 2" key="1">
    <citation type="journal article" date="2014" name="Genome Announc.">
        <title>Draft Genome Sequence of Streptomyces roseochromogenes subsp. oscitans DS 12.976, Producer of the Aminocoumarin Antibiotic Clorobiocin.</title>
        <authorList>
            <person name="Ruckert C."/>
            <person name="Kalinowski J."/>
            <person name="Heide L."/>
            <person name="Apel A.K."/>
        </authorList>
    </citation>
    <scope>NUCLEOTIDE SEQUENCE [LARGE SCALE GENOMIC DNA]</scope>
    <source>
        <strain evidence="1 2">DS 12.976</strain>
    </source>
</reference>
<dbReference type="Proteomes" id="UP000017984">
    <property type="component" value="Chromosome"/>
</dbReference>
<protein>
    <submittedName>
        <fullName evidence="1">Uncharacterized protein</fullName>
    </submittedName>
</protein>
<gene>
    <name evidence="1" type="ORF">M878_32435</name>
</gene>